<dbReference type="InterPro" id="IPR050266">
    <property type="entry name" value="AB_hydrolase_sf"/>
</dbReference>
<keyword evidence="2" id="KW-0378">Hydrolase</keyword>
<dbReference type="Pfam" id="PF00561">
    <property type="entry name" value="Abhydrolase_1"/>
    <property type="match status" value="1"/>
</dbReference>
<dbReference type="GO" id="GO:0016787">
    <property type="term" value="F:hydrolase activity"/>
    <property type="evidence" value="ECO:0007669"/>
    <property type="project" value="UniProtKB-KW"/>
</dbReference>
<accession>A0ABY5DU33</accession>
<protein>
    <submittedName>
        <fullName evidence="2">Alpha/beta fold hydrolase</fullName>
    </submittedName>
</protein>
<reference evidence="2 3" key="1">
    <citation type="submission" date="2022-06" db="EMBL/GenBank/DDBJ databases">
        <title>Paraconexibacter antarcticus.</title>
        <authorList>
            <person name="Kim C.S."/>
        </authorList>
    </citation>
    <scope>NUCLEOTIDE SEQUENCE [LARGE SCALE GENOMIC DNA]</scope>
    <source>
        <strain evidence="2 3">02-257</strain>
    </source>
</reference>
<gene>
    <name evidence="2" type="ORF">NBH00_22800</name>
</gene>
<evidence type="ECO:0000259" key="1">
    <source>
        <dbReference type="Pfam" id="PF00561"/>
    </source>
</evidence>
<dbReference type="RefSeq" id="WP_254570868.1">
    <property type="nucleotide sequence ID" value="NZ_CP098502.1"/>
</dbReference>
<dbReference type="SUPFAM" id="SSF53474">
    <property type="entry name" value="alpha/beta-Hydrolases"/>
    <property type="match status" value="1"/>
</dbReference>
<evidence type="ECO:0000313" key="2">
    <source>
        <dbReference type="EMBL" id="UTI64155.1"/>
    </source>
</evidence>
<dbReference type="Gene3D" id="3.40.50.1820">
    <property type="entry name" value="alpha/beta hydrolase"/>
    <property type="match status" value="1"/>
</dbReference>
<dbReference type="InterPro" id="IPR000073">
    <property type="entry name" value="AB_hydrolase_1"/>
</dbReference>
<sequence>MDLNHKRVGSGKPLLLIHGLAGSRNSFDTIIDELATRREVIAIDLPGFGETPPLPGEATIPAYADAVTSFLAAHELTGVDVVGSSLGARLALELARRGVVGKVVALDPGGFWGGGAQRFFSISVGLSIRLVNLLRPLLPLLTGNPVTRTLLLPQFSARPWALSRETVLPELRGFTAPSTRSAFRFLAKGPQQEGAPAGAIAAPMLLVWGRRDFVTPAGQAGLAQERFPDAEVEIIDHCGHFPHWDQPARTVDLILDHTA</sequence>
<dbReference type="PANTHER" id="PTHR43798">
    <property type="entry name" value="MONOACYLGLYCEROL LIPASE"/>
    <property type="match status" value="1"/>
</dbReference>
<keyword evidence="3" id="KW-1185">Reference proteome</keyword>
<evidence type="ECO:0000313" key="3">
    <source>
        <dbReference type="Proteomes" id="UP001056035"/>
    </source>
</evidence>
<proteinExistence type="predicted"/>
<dbReference type="PRINTS" id="PR00111">
    <property type="entry name" value="ABHYDROLASE"/>
</dbReference>
<organism evidence="2 3">
    <name type="scientific">Paraconexibacter antarcticus</name>
    <dbReference type="NCBI Taxonomy" id="2949664"/>
    <lineage>
        <taxon>Bacteria</taxon>
        <taxon>Bacillati</taxon>
        <taxon>Actinomycetota</taxon>
        <taxon>Thermoleophilia</taxon>
        <taxon>Solirubrobacterales</taxon>
        <taxon>Paraconexibacteraceae</taxon>
        <taxon>Paraconexibacter</taxon>
    </lineage>
</organism>
<dbReference type="EMBL" id="CP098502">
    <property type="protein sequence ID" value="UTI64155.1"/>
    <property type="molecule type" value="Genomic_DNA"/>
</dbReference>
<dbReference type="InterPro" id="IPR029058">
    <property type="entry name" value="AB_hydrolase_fold"/>
</dbReference>
<name>A0ABY5DU33_9ACTN</name>
<dbReference type="PANTHER" id="PTHR43798:SF5">
    <property type="entry name" value="MONOACYLGLYCEROL LIPASE ABHD6"/>
    <property type="match status" value="1"/>
</dbReference>
<feature type="domain" description="AB hydrolase-1" evidence="1">
    <location>
        <begin position="12"/>
        <end position="247"/>
    </location>
</feature>
<dbReference type="Proteomes" id="UP001056035">
    <property type="component" value="Chromosome"/>
</dbReference>